<sequence length="202" mass="22045">MIRRSAVHVDLNAVVGTVEADDIPGEITERTSGDGAITVVRTKFIIKQKDPVAGGTGRLHIGVGRIAGTDEITVDRIEISLRQIVLLAQISAPDERGAHITMRGHITINLAAGRGAVARRTVKHARHHALIIPRIHKCSQTDLFELGNAIGVAGAFARRRQCRQQHGGEDGDDRDHHQEFYERKSTGSGNGSLFHFLRSLSF</sequence>
<proteinExistence type="predicted"/>
<name>A0A645D011_9ZZZZ</name>
<protein>
    <submittedName>
        <fullName evidence="1">Uncharacterized protein</fullName>
    </submittedName>
</protein>
<reference evidence="1" key="1">
    <citation type="submission" date="2019-08" db="EMBL/GenBank/DDBJ databases">
        <authorList>
            <person name="Kucharzyk K."/>
            <person name="Murdoch R.W."/>
            <person name="Higgins S."/>
            <person name="Loffler F."/>
        </authorList>
    </citation>
    <scope>NUCLEOTIDE SEQUENCE</scope>
</reference>
<dbReference type="EMBL" id="VSSQ01031574">
    <property type="protein sequence ID" value="MPM82509.1"/>
    <property type="molecule type" value="Genomic_DNA"/>
</dbReference>
<dbReference type="AlphaFoldDB" id="A0A645D011"/>
<accession>A0A645D011</accession>
<gene>
    <name evidence="1" type="ORF">SDC9_129570</name>
</gene>
<comment type="caution">
    <text evidence="1">The sequence shown here is derived from an EMBL/GenBank/DDBJ whole genome shotgun (WGS) entry which is preliminary data.</text>
</comment>
<organism evidence="1">
    <name type="scientific">bioreactor metagenome</name>
    <dbReference type="NCBI Taxonomy" id="1076179"/>
    <lineage>
        <taxon>unclassified sequences</taxon>
        <taxon>metagenomes</taxon>
        <taxon>ecological metagenomes</taxon>
    </lineage>
</organism>
<evidence type="ECO:0000313" key="1">
    <source>
        <dbReference type="EMBL" id="MPM82509.1"/>
    </source>
</evidence>